<keyword evidence="5 11" id="KW-0418">Kinase</keyword>
<dbReference type="GO" id="GO:0005886">
    <property type="term" value="C:plasma membrane"/>
    <property type="evidence" value="ECO:0007669"/>
    <property type="project" value="UniProtKB-SubCell"/>
</dbReference>
<dbReference type="InterPro" id="IPR003594">
    <property type="entry name" value="HATPase_dom"/>
</dbReference>
<evidence type="ECO:0000259" key="10">
    <source>
        <dbReference type="PROSITE" id="PS50109"/>
    </source>
</evidence>
<proteinExistence type="predicted"/>
<dbReference type="Pfam" id="PF07730">
    <property type="entry name" value="HisKA_3"/>
    <property type="match status" value="1"/>
</dbReference>
<reference evidence="11 12" key="1">
    <citation type="submission" date="2020-07" db="EMBL/GenBank/DDBJ databases">
        <title>Above-ground endophytic microbial communities from plants in different locations in the United States.</title>
        <authorList>
            <person name="Frank C."/>
        </authorList>
    </citation>
    <scope>NUCLEOTIDE SEQUENCE [LARGE SCALE GENOMIC DNA]</scope>
    <source>
        <strain evidence="11 12">WPL5_2</strain>
    </source>
</reference>
<evidence type="ECO:0000256" key="9">
    <source>
        <dbReference type="SAM" id="Phobius"/>
    </source>
</evidence>
<name>A0AAW3T4J0_9MICO</name>
<gene>
    <name evidence="11" type="ORF">FHW23_001150</name>
</gene>
<dbReference type="EMBL" id="JACGXP010000002">
    <property type="protein sequence ID" value="MBA8989904.1"/>
    <property type="molecule type" value="Genomic_DNA"/>
</dbReference>
<evidence type="ECO:0000256" key="2">
    <source>
        <dbReference type="ARBA" id="ARBA00022475"/>
    </source>
</evidence>
<evidence type="ECO:0000256" key="4">
    <source>
        <dbReference type="ARBA" id="ARBA00022692"/>
    </source>
</evidence>
<dbReference type="InterPro" id="IPR005467">
    <property type="entry name" value="His_kinase_dom"/>
</dbReference>
<feature type="transmembrane region" description="Helical" evidence="9">
    <location>
        <begin position="31"/>
        <end position="52"/>
    </location>
</feature>
<dbReference type="AlphaFoldDB" id="A0AAW3T4J0"/>
<dbReference type="InterPro" id="IPR050482">
    <property type="entry name" value="Sensor_HK_TwoCompSys"/>
</dbReference>
<organism evidence="11 12">
    <name type="scientific">Curtobacterium pusillum</name>
    <dbReference type="NCBI Taxonomy" id="69373"/>
    <lineage>
        <taxon>Bacteria</taxon>
        <taxon>Bacillati</taxon>
        <taxon>Actinomycetota</taxon>
        <taxon>Actinomycetes</taxon>
        <taxon>Micrococcales</taxon>
        <taxon>Microbacteriaceae</taxon>
        <taxon>Curtobacterium</taxon>
    </lineage>
</organism>
<protein>
    <submittedName>
        <fullName evidence="11">Signal transduction histidine kinase</fullName>
    </submittedName>
</protein>
<sequence length="420" mass="44546">MIRPVENRWSVGSGWDAVGMDQSEPTVRQNAWLHAFFAATVVLTAVIATFGWSPWPSRWPAYVALAGFAATYVAYGWRGYEIPRAAGAFLPVALAVTLVLPAVAPTTAFVQCIVFPLVWCQARRVRTAVLLSVVVGVLSTIGLQVSGGPDALVGTILIESVSVVGSCGMGIWMTRVASLAEERRRLLDELRSTQDSLAEAHRTAGVTSERERLAREIHDTVAQNLAGIVMLTERARGDLAADRFDRLDERLTILEESARAALEESRTLVAAGAAGVAGDGLGAAFHRLGERFTRETGIPVTVDALDCALDRDTQVVLLRVAQEALANVRSHAHAASAQVALHVAADQVGLRIADDGVGFDASVPTAGHGLRGLRERLALAGGTCTITSDAGRGTVVDVSLPTRAEPRLPAVAEPVTEVSR</sequence>
<evidence type="ECO:0000313" key="12">
    <source>
        <dbReference type="Proteomes" id="UP000590225"/>
    </source>
</evidence>
<evidence type="ECO:0000256" key="1">
    <source>
        <dbReference type="ARBA" id="ARBA00004651"/>
    </source>
</evidence>
<dbReference type="Gene3D" id="3.30.565.10">
    <property type="entry name" value="Histidine kinase-like ATPase, C-terminal domain"/>
    <property type="match status" value="1"/>
</dbReference>
<dbReference type="PIRSF" id="PIRSF037434">
    <property type="entry name" value="STHK_ChrS"/>
    <property type="match status" value="1"/>
</dbReference>
<dbReference type="InterPro" id="IPR036890">
    <property type="entry name" value="HATPase_C_sf"/>
</dbReference>
<evidence type="ECO:0000256" key="6">
    <source>
        <dbReference type="ARBA" id="ARBA00022989"/>
    </source>
</evidence>
<dbReference type="Gene3D" id="1.20.5.1930">
    <property type="match status" value="1"/>
</dbReference>
<dbReference type="SUPFAM" id="SSF55874">
    <property type="entry name" value="ATPase domain of HSP90 chaperone/DNA topoisomerase II/histidine kinase"/>
    <property type="match status" value="1"/>
</dbReference>
<feature type="transmembrane region" description="Helical" evidence="9">
    <location>
        <begin position="127"/>
        <end position="145"/>
    </location>
</feature>
<feature type="domain" description="Histidine kinase" evidence="10">
    <location>
        <begin position="317"/>
        <end position="404"/>
    </location>
</feature>
<evidence type="ECO:0000313" key="11">
    <source>
        <dbReference type="EMBL" id="MBA8989904.1"/>
    </source>
</evidence>
<keyword evidence="3" id="KW-0808">Transferase</keyword>
<evidence type="ECO:0000256" key="5">
    <source>
        <dbReference type="ARBA" id="ARBA00022777"/>
    </source>
</evidence>
<accession>A0AAW3T4J0</accession>
<keyword evidence="8 9" id="KW-0472">Membrane</keyword>
<dbReference type="CDD" id="cd16917">
    <property type="entry name" value="HATPase_UhpB-NarQ-NarX-like"/>
    <property type="match status" value="1"/>
</dbReference>
<keyword evidence="2" id="KW-1003">Cell membrane</keyword>
<dbReference type="Pfam" id="PF02518">
    <property type="entry name" value="HATPase_c"/>
    <property type="match status" value="1"/>
</dbReference>
<keyword evidence="6 9" id="KW-1133">Transmembrane helix</keyword>
<comment type="caution">
    <text evidence="11">The sequence shown here is derived from an EMBL/GenBank/DDBJ whole genome shotgun (WGS) entry which is preliminary data.</text>
</comment>
<dbReference type="RefSeq" id="WP_182515508.1">
    <property type="nucleotide sequence ID" value="NZ_JACGXP010000002.1"/>
</dbReference>
<dbReference type="InterPro" id="IPR011712">
    <property type="entry name" value="Sig_transdc_His_kin_sub3_dim/P"/>
</dbReference>
<dbReference type="PANTHER" id="PTHR24421">
    <property type="entry name" value="NITRATE/NITRITE SENSOR PROTEIN NARX-RELATED"/>
    <property type="match status" value="1"/>
</dbReference>
<feature type="transmembrane region" description="Helical" evidence="9">
    <location>
        <begin position="59"/>
        <end position="77"/>
    </location>
</feature>
<dbReference type="GO" id="GO:0000155">
    <property type="term" value="F:phosphorelay sensor kinase activity"/>
    <property type="evidence" value="ECO:0007669"/>
    <property type="project" value="InterPro"/>
</dbReference>
<evidence type="ECO:0000256" key="8">
    <source>
        <dbReference type="ARBA" id="ARBA00023136"/>
    </source>
</evidence>
<feature type="transmembrane region" description="Helical" evidence="9">
    <location>
        <begin position="151"/>
        <end position="174"/>
    </location>
</feature>
<evidence type="ECO:0000256" key="7">
    <source>
        <dbReference type="ARBA" id="ARBA00023012"/>
    </source>
</evidence>
<keyword evidence="4 9" id="KW-0812">Transmembrane</keyword>
<dbReference type="InterPro" id="IPR017205">
    <property type="entry name" value="Sig_transdc_His_kinase_ChrS"/>
</dbReference>
<evidence type="ECO:0000256" key="3">
    <source>
        <dbReference type="ARBA" id="ARBA00022679"/>
    </source>
</evidence>
<keyword evidence="7" id="KW-0902">Two-component regulatory system</keyword>
<comment type="subcellular location">
    <subcellularLocation>
        <location evidence="1">Cell membrane</location>
        <topology evidence="1">Multi-pass membrane protein</topology>
    </subcellularLocation>
</comment>
<feature type="transmembrane region" description="Helical" evidence="9">
    <location>
        <begin position="89"/>
        <end position="115"/>
    </location>
</feature>
<dbReference type="GO" id="GO:0046983">
    <property type="term" value="F:protein dimerization activity"/>
    <property type="evidence" value="ECO:0007669"/>
    <property type="project" value="InterPro"/>
</dbReference>
<dbReference type="PROSITE" id="PS50109">
    <property type="entry name" value="HIS_KIN"/>
    <property type="match status" value="1"/>
</dbReference>
<dbReference type="Proteomes" id="UP000590225">
    <property type="component" value="Unassembled WGS sequence"/>
</dbReference>
<dbReference type="PANTHER" id="PTHR24421:SF37">
    <property type="entry name" value="SENSOR HISTIDINE KINASE NARS"/>
    <property type="match status" value="1"/>
</dbReference>